<protein>
    <submittedName>
        <fullName evidence="1">Fungal-specific transcription factor domain-containing protein</fullName>
    </submittedName>
</protein>
<name>A0ACC3TET4_9ASCO</name>
<sequence length="609" mass="68310">MDKHWPQNPSHISTIRSSNGCWTCRLRRKKCDENHPVCDACSALHITCHHAQDKPEWMDGGVKQEEMAERLKREVKEKAAYRRRGERAVHTSVERASFSEATTGESIILPQRPPRDLASRTCDLLRSTTGTHNDEREPCPSRSTTRPQRGADRALTHEDRKSIAFGRSDTILIMFYLEHLLPFLFPFYRPSILQGGRAWVLEMMISSPVVRQAVLCQSSYFFSLARGTANVDIFWETVLTESRNAFGVLRQALQVIEDSGVAEHLHGAVRIMASIMQVQRFEIAVLSFSNCQAHFNAAVALFRQLLDSPGAVEPAGPRSSYNVVISRLGLPSWTVPPQCVQIPTAEQSAFRFSSALLIFDDIVASTVFQERPRLYEYHRDLLGDIDGADPAIDLEAAVGCQNWALLQISEISVLDAWKQRCKRAGNLDVMELVRRATAIKDSLETQLTRFETDPVITPKVGSSLLDILTADHGQQSKTSASQSSLVTRVWAHAAHVYLFVVVSGWQPASVDVRYHVGRIVELLTRQISPPALLRTMVWPFCVAGCLAEPEQEDHFRGMVEALQPQSVFGTARKALEIMENVWRNRDPKDAASRDLATCFRSQGDLVLLV</sequence>
<accession>A0ACC3TET4</accession>
<gene>
    <name evidence="1" type="ORF">V1517DRAFT_331964</name>
</gene>
<evidence type="ECO:0000313" key="2">
    <source>
        <dbReference type="Proteomes" id="UP001489719"/>
    </source>
</evidence>
<reference evidence="2" key="1">
    <citation type="journal article" date="2024" name="Front. Bioeng. Biotechnol.">
        <title>Genome-scale model development and genomic sequencing of the oleaginous clade Lipomyces.</title>
        <authorList>
            <person name="Czajka J.J."/>
            <person name="Han Y."/>
            <person name="Kim J."/>
            <person name="Mondo S.J."/>
            <person name="Hofstad B.A."/>
            <person name="Robles A."/>
            <person name="Haridas S."/>
            <person name="Riley R."/>
            <person name="LaButti K."/>
            <person name="Pangilinan J."/>
            <person name="Andreopoulos W."/>
            <person name="Lipzen A."/>
            <person name="Yan J."/>
            <person name="Wang M."/>
            <person name="Ng V."/>
            <person name="Grigoriev I.V."/>
            <person name="Spatafora J.W."/>
            <person name="Magnuson J.K."/>
            <person name="Baker S.E."/>
            <person name="Pomraning K.R."/>
        </authorList>
    </citation>
    <scope>NUCLEOTIDE SEQUENCE [LARGE SCALE GENOMIC DNA]</scope>
    <source>
        <strain evidence="2">CBS 10300</strain>
    </source>
</reference>
<organism evidence="1 2">
    <name type="scientific">Lipomyces orientalis</name>
    <dbReference type="NCBI Taxonomy" id="1233043"/>
    <lineage>
        <taxon>Eukaryota</taxon>
        <taxon>Fungi</taxon>
        <taxon>Dikarya</taxon>
        <taxon>Ascomycota</taxon>
        <taxon>Saccharomycotina</taxon>
        <taxon>Lipomycetes</taxon>
        <taxon>Lipomycetales</taxon>
        <taxon>Lipomycetaceae</taxon>
        <taxon>Lipomyces</taxon>
    </lineage>
</organism>
<comment type="caution">
    <text evidence="1">The sequence shown here is derived from an EMBL/GenBank/DDBJ whole genome shotgun (WGS) entry which is preliminary data.</text>
</comment>
<evidence type="ECO:0000313" key="1">
    <source>
        <dbReference type="EMBL" id="KAK9319614.1"/>
    </source>
</evidence>
<dbReference type="Proteomes" id="UP001489719">
    <property type="component" value="Unassembled WGS sequence"/>
</dbReference>
<keyword evidence="2" id="KW-1185">Reference proteome</keyword>
<dbReference type="EMBL" id="MU970174">
    <property type="protein sequence ID" value="KAK9319614.1"/>
    <property type="molecule type" value="Genomic_DNA"/>
</dbReference>
<proteinExistence type="predicted"/>